<sequence>MKLSQTPGVALIDILEGCACDDGQNYSSIRSSIKRTIMSGLRTARYKISSSGRKWLECVGADICPPGGVLITDHVNGSHKNRRFLAVKLQRSAVIVLS</sequence>
<reference evidence="1 2" key="1">
    <citation type="journal article" date="2021" name="Elife">
        <title>Chloroplast acquisition without the gene transfer in kleptoplastic sea slugs, Plakobranchus ocellatus.</title>
        <authorList>
            <person name="Maeda T."/>
            <person name="Takahashi S."/>
            <person name="Yoshida T."/>
            <person name="Shimamura S."/>
            <person name="Takaki Y."/>
            <person name="Nagai Y."/>
            <person name="Toyoda A."/>
            <person name="Suzuki Y."/>
            <person name="Arimoto A."/>
            <person name="Ishii H."/>
            <person name="Satoh N."/>
            <person name="Nishiyama T."/>
            <person name="Hasebe M."/>
            <person name="Maruyama T."/>
            <person name="Minagawa J."/>
            <person name="Obokata J."/>
            <person name="Shigenobu S."/>
        </authorList>
    </citation>
    <scope>NUCLEOTIDE SEQUENCE [LARGE SCALE GENOMIC DNA]</scope>
</reference>
<dbReference type="EMBL" id="BLXT01008089">
    <property type="protein sequence ID" value="GFO45916.1"/>
    <property type="molecule type" value="Genomic_DNA"/>
</dbReference>
<accession>A0AAV4DPZ0</accession>
<comment type="caution">
    <text evidence="1">The sequence shown here is derived from an EMBL/GenBank/DDBJ whole genome shotgun (WGS) entry which is preliminary data.</text>
</comment>
<gene>
    <name evidence="1" type="ORF">PoB_007242100</name>
</gene>
<keyword evidence="2" id="KW-1185">Reference proteome</keyword>
<evidence type="ECO:0000313" key="1">
    <source>
        <dbReference type="EMBL" id="GFO45916.1"/>
    </source>
</evidence>
<dbReference type="Proteomes" id="UP000735302">
    <property type="component" value="Unassembled WGS sequence"/>
</dbReference>
<protein>
    <submittedName>
        <fullName evidence="1">Uncharacterized protein</fullName>
    </submittedName>
</protein>
<evidence type="ECO:0000313" key="2">
    <source>
        <dbReference type="Proteomes" id="UP000735302"/>
    </source>
</evidence>
<organism evidence="1 2">
    <name type="scientific">Plakobranchus ocellatus</name>
    <dbReference type="NCBI Taxonomy" id="259542"/>
    <lineage>
        <taxon>Eukaryota</taxon>
        <taxon>Metazoa</taxon>
        <taxon>Spiralia</taxon>
        <taxon>Lophotrochozoa</taxon>
        <taxon>Mollusca</taxon>
        <taxon>Gastropoda</taxon>
        <taxon>Heterobranchia</taxon>
        <taxon>Euthyneura</taxon>
        <taxon>Panpulmonata</taxon>
        <taxon>Sacoglossa</taxon>
        <taxon>Placobranchoidea</taxon>
        <taxon>Plakobranchidae</taxon>
        <taxon>Plakobranchus</taxon>
    </lineage>
</organism>
<name>A0AAV4DPZ0_9GAST</name>
<proteinExistence type="predicted"/>
<dbReference type="AlphaFoldDB" id="A0AAV4DPZ0"/>